<reference evidence="3" key="1">
    <citation type="submission" date="2016-01" db="EMBL/GenBank/DDBJ databases">
        <authorList>
            <person name="Mitreva M."/>
            <person name="Pepin K.H."/>
            <person name="Mihindukulasuriya K.A."/>
            <person name="Fulton R."/>
            <person name="Fronick C."/>
            <person name="O'Laughlin M."/>
            <person name="Miner T."/>
            <person name="Herter B."/>
            <person name="Rosa B.A."/>
            <person name="Cordes M."/>
            <person name="Tomlinson C."/>
            <person name="Wollam A."/>
            <person name="Palsikar V.B."/>
            <person name="Mardis E.R."/>
            <person name="Wilson R.K."/>
        </authorList>
    </citation>
    <scope>NUCLEOTIDE SEQUENCE [LARGE SCALE GENOMIC DNA]</scope>
    <source>
        <strain evidence="3">KA00274</strain>
    </source>
</reference>
<gene>
    <name evidence="2" type="ORF">HMPREF1872_01056</name>
</gene>
<proteinExistence type="predicted"/>
<organism evidence="2 3">
    <name type="scientific">Amygdalobacter nucleatus</name>
    <dbReference type="NCBI Taxonomy" id="3029274"/>
    <lineage>
        <taxon>Bacteria</taxon>
        <taxon>Bacillati</taxon>
        <taxon>Bacillota</taxon>
        <taxon>Clostridia</taxon>
        <taxon>Eubacteriales</taxon>
        <taxon>Oscillospiraceae</taxon>
        <taxon>Amygdalobacter</taxon>
    </lineage>
</organism>
<dbReference type="EMBL" id="LSCV01000035">
    <property type="protein sequence ID" value="KXB39880.1"/>
    <property type="molecule type" value="Genomic_DNA"/>
</dbReference>
<keyword evidence="1" id="KW-1133">Transmembrane helix</keyword>
<feature type="transmembrane region" description="Helical" evidence="1">
    <location>
        <begin position="16"/>
        <end position="35"/>
    </location>
</feature>
<feature type="transmembrane region" description="Helical" evidence="1">
    <location>
        <begin position="87"/>
        <end position="109"/>
    </location>
</feature>
<dbReference type="AlphaFoldDB" id="A0A133Y9L9"/>
<evidence type="ECO:0000256" key="1">
    <source>
        <dbReference type="SAM" id="Phobius"/>
    </source>
</evidence>
<name>A0A133Y9L9_9FIRM</name>
<evidence type="ECO:0000313" key="2">
    <source>
        <dbReference type="EMBL" id="KXB39880.1"/>
    </source>
</evidence>
<protein>
    <submittedName>
        <fullName evidence="2">Uncharacterized protein</fullName>
    </submittedName>
</protein>
<evidence type="ECO:0000313" key="3">
    <source>
        <dbReference type="Proteomes" id="UP000070080"/>
    </source>
</evidence>
<feature type="transmembrane region" description="Helical" evidence="1">
    <location>
        <begin position="55"/>
        <end position="75"/>
    </location>
</feature>
<keyword evidence="1" id="KW-0472">Membrane</keyword>
<accession>A0A133Y9L9</accession>
<keyword evidence="3" id="KW-1185">Reference proteome</keyword>
<comment type="caution">
    <text evidence="2">The sequence shown here is derived from an EMBL/GenBank/DDBJ whole genome shotgun (WGS) entry which is preliminary data.</text>
</comment>
<keyword evidence="1" id="KW-0812">Transmembrane</keyword>
<sequence length="343" mass="39948">MNPTNIKKSLKRFFKYLFIFFSLAWAVSFSLFFFIQRNSNETFLLNISGLQLSLFKSFYILSVLALIWFCKLLKWAWLRVKHLFSKVLLVISTVIVIVFMFFNSLVWLVEPSYYEFVSPEGKYSLVVSESALFTTSIKIYERKNFFFINIINSDIYLDDCFSPMAEQNYNVSWNQASVDLALKVNNKDEWASATIPFDHNDIQMLEFKYFNLEGNLTPEKAKSYVYPTYGSNMKLTPQAKLEQALKSLSKDEIVEVPNSNLAIIPVDYAMAATQWFLCQTDGKKYNYTSELPSTYPIVIPKLNARGTVFLEFKDIYSNSIYFKEDGPSFQHWVKITKAEMPQN</sequence>
<dbReference type="Proteomes" id="UP000070080">
    <property type="component" value="Unassembled WGS sequence"/>
</dbReference>